<organism evidence="4 5">
    <name type="scientific">Zalerion maritima</name>
    <dbReference type="NCBI Taxonomy" id="339359"/>
    <lineage>
        <taxon>Eukaryota</taxon>
        <taxon>Fungi</taxon>
        <taxon>Dikarya</taxon>
        <taxon>Ascomycota</taxon>
        <taxon>Pezizomycotina</taxon>
        <taxon>Sordariomycetes</taxon>
        <taxon>Lulworthiomycetidae</taxon>
        <taxon>Lulworthiales</taxon>
        <taxon>Lulworthiaceae</taxon>
        <taxon>Zalerion</taxon>
    </lineage>
</organism>
<name>A0AAD5RKJ5_9PEZI</name>
<dbReference type="Proteomes" id="UP001201980">
    <property type="component" value="Unassembled WGS sequence"/>
</dbReference>
<feature type="compositionally biased region" description="Polar residues" evidence="1">
    <location>
        <begin position="661"/>
        <end position="676"/>
    </location>
</feature>
<feature type="domain" description="DUF8212" evidence="3">
    <location>
        <begin position="260"/>
        <end position="291"/>
    </location>
</feature>
<feature type="region of interest" description="Disordered" evidence="1">
    <location>
        <begin position="661"/>
        <end position="680"/>
    </location>
</feature>
<evidence type="ECO:0000259" key="3">
    <source>
        <dbReference type="Pfam" id="PF26640"/>
    </source>
</evidence>
<dbReference type="PANTHER" id="PTHR10622:SF10">
    <property type="entry name" value="HET DOMAIN-CONTAINING PROTEIN"/>
    <property type="match status" value="1"/>
</dbReference>
<protein>
    <submittedName>
        <fullName evidence="4">HET-domain-containing protein</fullName>
    </submittedName>
</protein>
<reference evidence="4" key="1">
    <citation type="submission" date="2022-07" db="EMBL/GenBank/DDBJ databases">
        <title>Draft genome sequence of Zalerion maritima ATCC 34329, a (micro)plastics degrading marine fungus.</title>
        <authorList>
            <person name="Paco A."/>
            <person name="Goncalves M.F.M."/>
            <person name="Rocha-Santos T.A.P."/>
            <person name="Alves A."/>
        </authorList>
    </citation>
    <scope>NUCLEOTIDE SEQUENCE</scope>
    <source>
        <strain evidence="4">ATCC 34329</strain>
    </source>
</reference>
<dbReference type="Pfam" id="PF06985">
    <property type="entry name" value="HET"/>
    <property type="match status" value="1"/>
</dbReference>
<evidence type="ECO:0000256" key="1">
    <source>
        <dbReference type="SAM" id="MobiDB-lite"/>
    </source>
</evidence>
<evidence type="ECO:0000259" key="2">
    <source>
        <dbReference type="Pfam" id="PF06985"/>
    </source>
</evidence>
<dbReference type="AlphaFoldDB" id="A0AAD5RKJ5"/>
<gene>
    <name evidence="4" type="ORF">MKZ38_005577</name>
</gene>
<sequence>MILLNTTTLRLETFEGNVPPYAIFSHTWGCEEILYQDICDEGAPLPQHKQGWGKVSEGCRVAREAMGHKHIWIDNCCIDKRSSAELSEAINSMFVWYREAVMCIAYLADVESLADAESLAVNIDVDDNGVTFEHSRWFTRGWTLQELIAPKNVVFYSTNWTKLGDRNGTLLSRISEITRIPEGALKHYDECPDCLAPYELDGKCTRCKQWNSDRDLHSYSVAFRMSWAANRVTTRKEDEAYCLMGLFGVHMPPLYGERDQAFQRLQLEILRISNDQSIFCWSAPPQEDQKKEESGMVWEDSQLLAPCPACFSGMEFSRLEDPIRWTSSQTFYRPNIFTSGREVSVDVHVCWNAGGASSSSTSARGQYFAVLDCTPQMDSFTRPAISVKWMNPNSNSDRAVYARYGQSILWLLTWSEGNSLSQAAGADGQSSVTARPWQGSFARTRDTDFALSWKVKTSLRHISLLLRSEQQNPLEIRIGTHHRRIRIPAIRLRFQANMSYEIRATYPSRRSTTQPDLLPTCTATNHRPKAHFNLCGLVVLGPQGAAPTPGNTILVAWGHSTQILSRDVDSILGMRVSKLSQFMCGGDDAGATKTALSEDAMLEVLEHTFSVFPVSLSDFKQAESVGIITPGDAVQKGVTLKCHIFPLEFLGQRMPVLEVSETQSGNEASGSSTGWAGQSAALARQAMKSVKTFRQPRS</sequence>
<evidence type="ECO:0000313" key="4">
    <source>
        <dbReference type="EMBL" id="KAJ2896393.1"/>
    </source>
</evidence>
<comment type="caution">
    <text evidence="4">The sequence shown here is derived from an EMBL/GenBank/DDBJ whole genome shotgun (WGS) entry which is preliminary data.</text>
</comment>
<accession>A0AAD5RKJ5</accession>
<dbReference type="PANTHER" id="PTHR10622">
    <property type="entry name" value="HET DOMAIN-CONTAINING PROTEIN"/>
    <property type="match status" value="1"/>
</dbReference>
<dbReference type="InterPro" id="IPR058525">
    <property type="entry name" value="DUF8212"/>
</dbReference>
<dbReference type="Pfam" id="PF26640">
    <property type="entry name" value="DUF8212"/>
    <property type="match status" value="1"/>
</dbReference>
<evidence type="ECO:0000313" key="5">
    <source>
        <dbReference type="Proteomes" id="UP001201980"/>
    </source>
</evidence>
<dbReference type="EMBL" id="JAKWBI020000334">
    <property type="protein sequence ID" value="KAJ2896393.1"/>
    <property type="molecule type" value="Genomic_DNA"/>
</dbReference>
<proteinExistence type="predicted"/>
<dbReference type="InterPro" id="IPR010730">
    <property type="entry name" value="HET"/>
</dbReference>
<keyword evidence="5" id="KW-1185">Reference proteome</keyword>
<feature type="domain" description="Heterokaryon incompatibility" evidence="2">
    <location>
        <begin position="21"/>
        <end position="146"/>
    </location>
</feature>